<keyword evidence="3" id="KW-1185">Reference proteome</keyword>
<comment type="caution">
    <text evidence="2">The sequence shown here is derived from an EMBL/GenBank/DDBJ whole genome shotgun (WGS) entry which is preliminary data.</text>
</comment>
<evidence type="ECO:0000256" key="1">
    <source>
        <dbReference type="SAM" id="SignalP"/>
    </source>
</evidence>
<feature type="signal peptide" evidence="1">
    <location>
        <begin position="1"/>
        <end position="19"/>
    </location>
</feature>
<reference evidence="2" key="1">
    <citation type="submission" date="2023-07" db="EMBL/GenBank/DDBJ databases">
        <title>Mucosal microbiota of week-old chicken and adult hens.</title>
        <authorList>
            <person name="Volf J."/>
            <person name="Karasova D."/>
            <person name="Crhanova M."/>
            <person name="Faldynova M."/>
            <person name="Prikrylova H."/>
            <person name="Zeman M."/>
            <person name="Babak V."/>
            <person name="Rajova J."/>
            <person name="Rychlik I."/>
        </authorList>
    </citation>
    <scope>NUCLEOTIDE SEQUENCE</scope>
    <source>
        <strain evidence="2">ET902</strain>
    </source>
</reference>
<dbReference type="PROSITE" id="PS51257">
    <property type="entry name" value="PROKAR_LIPOPROTEIN"/>
    <property type="match status" value="1"/>
</dbReference>
<accession>A0ABT8YY96</accession>
<protein>
    <submittedName>
        <fullName evidence="2">Uncharacterized protein</fullName>
    </submittedName>
</protein>
<proteinExistence type="predicted"/>
<evidence type="ECO:0000313" key="2">
    <source>
        <dbReference type="EMBL" id="MDO7020223.1"/>
    </source>
</evidence>
<organism evidence="2 3">
    <name type="scientific">Brachyspira innocens</name>
    <dbReference type="NCBI Taxonomy" id="13264"/>
    <lineage>
        <taxon>Bacteria</taxon>
        <taxon>Pseudomonadati</taxon>
        <taxon>Spirochaetota</taxon>
        <taxon>Spirochaetia</taxon>
        <taxon>Brachyspirales</taxon>
        <taxon>Brachyspiraceae</taxon>
        <taxon>Brachyspira</taxon>
    </lineage>
</organism>
<sequence>MKVYLLIISLLVMSFISCTKNTGITVTKPASDLILSKMHSGTWQNAKADGSTLKITGSNGYDGNYTFDSPVLGIGGVYKDDLDGSYILTVPMGNDLAVVTINQNGKEAVDAILDVLDDDGGEAVIGNLINTIMQNGAENIDLSDADKILANTNLPKEKYEQIKSILTASSGGFTDGDIIN</sequence>
<dbReference type="RefSeq" id="WP_304385167.1">
    <property type="nucleotide sequence ID" value="NZ_JAUPBL010000035.1"/>
</dbReference>
<dbReference type="EMBL" id="JAUPBM010000052">
    <property type="protein sequence ID" value="MDO7020223.1"/>
    <property type="molecule type" value="Genomic_DNA"/>
</dbReference>
<gene>
    <name evidence="2" type="ORF">Q5M86_05495</name>
</gene>
<dbReference type="Proteomes" id="UP001175147">
    <property type="component" value="Unassembled WGS sequence"/>
</dbReference>
<name>A0ABT8YY96_9SPIR</name>
<evidence type="ECO:0000313" key="3">
    <source>
        <dbReference type="Proteomes" id="UP001175147"/>
    </source>
</evidence>
<feature type="chain" id="PRO_5045762434" evidence="1">
    <location>
        <begin position="20"/>
        <end position="180"/>
    </location>
</feature>
<keyword evidence="1" id="KW-0732">Signal</keyword>